<dbReference type="Proteomes" id="UP000317982">
    <property type="component" value="Unassembled WGS sequence"/>
</dbReference>
<dbReference type="AlphaFoldDB" id="A0A545APZ0"/>
<feature type="region of interest" description="Disordered" evidence="1">
    <location>
        <begin position="1"/>
        <end position="21"/>
    </location>
</feature>
<gene>
    <name evidence="2" type="ORF">FL583_19275</name>
</gene>
<evidence type="ECO:0000313" key="2">
    <source>
        <dbReference type="EMBL" id="TQS43376.1"/>
    </source>
</evidence>
<accession>A0A545APZ0</accession>
<reference evidence="2 3" key="1">
    <citation type="submission" date="2019-07" db="EMBL/GenBank/DDBJ databases">
        <title>Cryptosporangium phraense sp. nov., isolated from plant litter.</title>
        <authorList>
            <person name="Suriyachadkun C."/>
        </authorList>
    </citation>
    <scope>NUCLEOTIDE SEQUENCE [LARGE SCALE GENOMIC DNA]</scope>
    <source>
        <strain evidence="2 3">A-T 5661</strain>
    </source>
</reference>
<dbReference type="InParanoid" id="A0A545APZ0"/>
<name>A0A545APZ0_9ACTN</name>
<comment type="caution">
    <text evidence="2">The sequence shown here is derived from an EMBL/GenBank/DDBJ whole genome shotgun (WGS) entry which is preliminary data.</text>
</comment>
<evidence type="ECO:0000256" key="1">
    <source>
        <dbReference type="SAM" id="MobiDB-lite"/>
    </source>
</evidence>
<keyword evidence="3" id="KW-1185">Reference proteome</keyword>
<proteinExistence type="predicted"/>
<evidence type="ECO:0000313" key="3">
    <source>
        <dbReference type="Proteomes" id="UP000317982"/>
    </source>
</evidence>
<dbReference type="EMBL" id="VIRS01000013">
    <property type="protein sequence ID" value="TQS43376.1"/>
    <property type="molecule type" value="Genomic_DNA"/>
</dbReference>
<protein>
    <submittedName>
        <fullName evidence="2">Uncharacterized protein</fullName>
    </submittedName>
</protein>
<organism evidence="2 3">
    <name type="scientific">Cryptosporangium phraense</name>
    <dbReference type="NCBI Taxonomy" id="2593070"/>
    <lineage>
        <taxon>Bacteria</taxon>
        <taxon>Bacillati</taxon>
        <taxon>Actinomycetota</taxon>
        <taxon>Actinomycetes</taxon>
        <taxon>Cryptosporangiales</taxon>
        <taxon>Cryptosporangiaceae</taxon>
        <taxon>Cryptosporangium</taxon>
    </lineage>
</organism>
<sequence length="64" mass="6317">MAPGPGRPVAEGLVEPQAGLGGPDTAIFRKADAASRAALESAGPATVALYHRQLAAIAKAAATH</sequence>
<dbReference type="RefSeq" id="WP_142706074.1">
    <property type="nucleotide sequence ID" value="NZ_VIRS01000013.1"/>
</dbReference>